<accession>A0A9W7FDQ5</accession>
<organism evidence="2 3">
    <name type="scientific">Triparma laevis f. longispina</name>
    <dbReference type="NCBI Taxonomy" id="1714387"/>
    <lineage>
        <taxon>Eukaryota</taxon>
        <taxon>Sar</taxon>
        <taxon>Stramenopiles</taxon>
        <taxon>Ochrophyta</taxon>
        <taxon>Bolidophyceae</taxon>
        <taxon>Parmales</taxon>
        <taxon>Triparmaceae</taxon>
        <taxon>Triparma</taxon>
    </lineage>
</organism>
<feature type="region of interest" description="Disordered" evidence="1">
    <location>
        <begin position="96"/>
        <end position="144"/>
    </location>
</feature>
<keyword evidence="3" id="KW-1185">Reference proteome</keyword>
<dbReference type="AlphaFoldDB" id="A0A9W7FDQ5"/>
<reference evidence="3" key="1">
    <citation type="journal article" date="2023" name="Commun. Biol.">
        <title>Genome analysis of Parmales, the sister group of diatoms, reveals the evolutionary specialization of diatoms from phago-mixotrophs to photoautotrophs.</title>
        <authorList>
            <person name="Ban H."/>
            <person name="Sato S."/>
            <person name="Yoshikawa S."/>
            <person name="Yamada K."/>
            <person name="Nakamura Y."/>
            <person name="Ichinomiya M."/>
            <person name="Sato N."/>
            <person name="Blanc-Mathieu R."/>
            <person name="Endo H."/>
            <person name="Kuwata A."/>
            <person name="Ogata H."/>
        </authorList>
    </citation>
    <scope>NUCLEOTIDE SEQUENCE [LARGE SCALE GENOMIC DNA]</scope>
    <source>
        <strain evidence="3">NIES 3700</strain>
    </source>
</reference>
<proteinExistence type="predicted"/>
<gene>
    <name evidence="2" type="ORF">TrLO_g6768</name>
</gene>
<dbReference type="OrthoDB" id="10358248at2759"/>
<name>A0A9W7FDQ5_9STRA</name>
<evidence type="ECO:0000313" key="2">
    <source>
        <dbReference type="EMBL" id="GMI10299.1"/>
    </source>
</evidence>
<dbReference type="Proteomes" id="UP001165122">
    <property type="component" value="Unassembled WGS sequence"/>
</dbReference>
<evidence type="ECO:0000256" key="1">
    <source>
        <dbReference type="SAM" id="MobiDB-lite"/>
    </source>
</evidence>
<protein>
    <submittedName>
        <fullName evidence="2">Uncharacterized protein</fullName>
    </submittedName>
</protein>
<dbReference type="EMBL" id="BRXW01000147">
    <property type="protein sequence ID" value="GMI10299.1"/>
    <property type="molecule type" value="Genomic_DNA"/>
</dbReference>
<comment type="caution">
    <text evidence="2">The sequence shown here is derived from an EMBL/GenBank/DDBJ whole genome shotgun (WGS) entry which is preliminary data.</text>
</comment>
<sequence>MDDEESLTMKLLSKLEDLSSENSRLRSVETVLENKVVEQSRALEIVEEELRESVLRESRSGEMGEEGEVHVQGVESTPVLLERAVPMGGMTVRGMGEGENEDDVQHSAGWKGGRKSSMLPSRRQTPHHSVSLDDDIISGNGGGGTPASLNLNNTLNNFTLSVNDAHDAHDAHDDANDNAHSALNSSIKPWESGGIRNQILSFGDRLEELELENESLKKCNEELKRNQLNAGQQQGGENNHNTGVIGLSNSDKKVLEVQNDMRILLAHQRTLMSTFEQKAFALGKSERNLETFKKMHEAELVRMSVRVDGLMDALVVAKSGVEEEKLKRFKVLEELEWFKRREESLVREVERKNEAIKAMRVHAGKIGEQYKKSVMDRRGEGDRWVLELAELKAELAEERSARVVREGKEEEREEMKRTVDYLLGVIERQQEMLIRDANVGSQAQKERIVEQRIIEEDEDETTVGVNEEIIAALPNEQKSGPAKYASRRFSTLPI</sequence>
<evidence type="ECO:0000313" key="3">
    <source>
        <dbReference type="Proteomes" id="UP001165122"/>
    </source>
</evidence>